<dbReference type="AlphaFoldDB" id="A0A0V1DTZ4"/>
<dbReference type="Proteomes" id="UP000054632">
    <property type="component" value="Unassembled WGS sequence"/>
</dbReference>
<sequence>MFVFVDNAESRKEKSHQRRNKRKRRKKLTAESRGMRGRGRDWKRKLHLPGQLLVAPPADEHIVQQRNNRNEDLQTVTTSALELA</sequence>
<dbReference type="EMBL" id="JYDR01000235">
    <property type="protein sequence ID" value="KRY65054.1"/>
    <property type="molecule type" value="Genomic_DNA"/>
</dbReference>
<protein>
    <submittedName>
        <fullName evidence="2">Uncharacterized protein</fullName>
    </submittedName>
</protein>
<evidence type="ECO:0000313" key="2">
    <source>
        <dbReference type="EMBL" id="KRY65054.1"/>
    </source>
</evidence>
<reference evidence="2 3" key="1">
    <citation type="submission" date="2015-01" db="EMBL/GenBank/DDBJ databases">
        <title>Evolution of Trichinella species and genotypes.</title>
        <authorList>
            <person name="Korhonen P.K."/>
            <person name="Edoardo P."/>
            <person name="Giuseppe L.R."/>
            <person name="Gasser R.B."/>
        </authorList>
    </citation>
    <scope>NUCLEOTIDE SEQUENCE [LARGE SCALE GENOMIC DNA]</scope>
    <source>
        <strain evidence="2">ISS13</strain>
    </source>
</reference>
<proteinExistence type="predicted"/>
<organism evidence="2 3">
    <name type="scientific">Trichinella pseudospiralis</name>
    <name type="common">Parasitic roundworm</name>
    <dbReference type="NCBI Taxonomy" id="6337"/>
    <lineage>
        <taxon>Eukaryota</taxon>
        <taxon>Metazoa</taxon>
        <taxon>Ecdysozoa</taxon>
        <taxon>Nematoda</taxon>
        <taxon>Enoplea</taxon>
        <taxon>Dorylaimia</taxon>
        <taxon>Trichinellida</taxon>
        <taxon>Trichinellidae</taxon>
        <taxon>Trichinella</taxon>
    </lineage>
</organism>
<name>A0A0V1DTZ4_TRIPS</name>
<comment type="caution">
    <text evidence="2">The sequence shown here is derived from an EMBL/GenBank/DDBJ whole genome shotgun (WGS) entry which is preliminary data.</text>
</comment>
<feature type="region of interest" description="Disordered" evidence="1">
    <location>
        <begin position="1"/>
        <end position="42"/>
    </location>
</feature>
<feature type="compositionally biased region" description="Basic and acidic residues" evidence="1">
    <location>
        <begin position="28"/>
        <end position="40"/>
    </location>
</feature>
<accession>A0A0V1DTZ4</accession>
<gene>
    <name evidence="2" type="ORF">T4A_3230</name>
</gene>
<evidence type="ECO:0000313" key="3">
    <source>
        <dbReference type="Proteomes" id="UP000054632"/>
    </source>
</evidence>
<evidence type="ECO:0000256" key="1">
    <source>
        <dbReference type="SAM" id="MobiDB-lite"/>
    </source>
</evidence>
<feature type="compositionally biased region" description="Basic residues" evidence="1">
    <location>
        <begin position="13"/>
        <end position="27"/>
    </location>
</feature>